<evidence type="ECO:0000256" key="1">
    <source>
        <dbReference type="SAM" id="MobiDB-lite"/>
    </source>
</evidence>
<organism evidence="2">
    <name type="scientific">Aspergillus niger</name>
    <dbReference type="NCBI Taxonomy" id="5061"/>
    <lineage>
        <taxon>Eukaryota</taxon>
        <taxon>Fungi</taxon>
        <taxon>Dikarya</taxon>
        <taxon>Ascomycota</taxon>
        <taxon>Pezizomycotina</taxon>
        <taxon>Eurotiomycetes</taxon>
        <taxon>Eurotiomycetidae</taxon>
        <taxon>Eurotiales</taxon>
        <taxon>Aspergillaceae</taxon>
        <taxon>Aspergillus</taxon>
        <taxon>Aspergillus subgen. Circumdati</taxon>
    </lineage>
</organism>
<reference evidence="2" key="1">
    <citation type="submission" date="2025-02" db="EMBL/GenBank/DDBJ databases">
        <authorList>
            <consortium name="NCBI Genome Project"/>
        </authorList>
    </citation>
    <scope>NUCLEOTIDE SEQUENCE</scope>
</reference>
<accession>A0AAJ8BLH5</accession>
<sequence>MAKLTGGESCCPFKSQPVPTLMLDQLTDQVKRGSPTRLQKLEKEKKKEKIYASKGLRTEVHTR</sequence>
<reference evidence="2" key="2">
    <citation type="submission" date="2025-08" db="UniProtKB">
        <authorList>
            <consortium name="RefSeq"/>
        </authorList>
    </citation>
    <scope>IDENTIFICATION</scope>
</reference>
<evidence type="ECO:0000313" key="2">
    <source>
        <dbReference type="RefSeq" id="XP_059599844.1"/>
    </source>
</evidence>
<proteinExistence type="predicted"/>
<protein>
    <submittedName>
        <fullName evidence="2">Uncharacterized protein</fullName>
    </submittedName>
</protein>
<dbReference type="GeneID" id="84590155"/>
<gene>
    <name evidence="2" type="ORF">An01g13870</name>
</gene>
<dbReference type="KEGG" id="ang:An01g13870"/>
<dbReference type="VEuPathDB" id="FungiDB:An01g13870"/>
<name>A0AAJ8BLH5_ASPNG</name>
<feature type="region of interest" description="Disordered" evidence="1">
    <location>
        <begin position="42"/>
        <end position="63"/>
    </location>
</feature>
<dbReference type="AlphaFoldDB" id="A0AAJ8BLH5"/>
<dbReference type="RefSeq" id="XP_059599844.1">
    <property type="nucleotide sequence ID" value="XM_059745506.1"/>
</dbReference>